<evidence type="ECO:0000256" key="2">
    <source>
        <dbReference type="ARBA" id="ARBA00022884"/>
    </source>
</evidence>
<evidence type="ECO:0000313" key="7">
    <source>
        <dbReference type="EMBL" id="MDR7294323.1"/>
    </source>
</evidence>
<dbReference type="Pfam" id="PF01479">
    <property type="entry name" value="S4"/>
    <property type="match status" value="1"/>
</dbReference>
<sequence>MKARIDAWLWSVRVYKTRSEATTACRAGHIRVNDEPVKAAYAIKPGDNVRIRRHGFDRHLQVVKPLAKRVSAQVAATAYVDHTPERVKPAIPQVPVRPRGSGRPTKKERRQMDQLRASWVPTVENIEDLDLNSGP</sequence>
<gene>
    <name evidence="7" type="ORF">J2S67_001591</name>
</gene>
<keyword evidence="7" id="KW-0346">Stress response</keyword>
<organism evidence="7 8">
    <name type="scientific">Pseudoglutamicibacter albus</name>
    <dbReference type="NCBI Taxonomy" id="98671"/>
    <lineage>
        <taxon>Bacteria</taxon>
        <taxon>Bacillati</taxon>
        <taxon>Actinomycetota</taxon>
        <taxon>Actinomycetes</taxon>
        <taxon>Micrococcales</taxon>
        <taxon>Micrococcaceae</taxon>
        <taxon>Pseudoglutamicibacter</taxon>
    </lineage>
</organism>
<dbReference type="SMART" id="SM00363">
    <property type="entry name" value="S4"/>
    <property type="match status" value="1"/>
</dbReference>
<dbReference type="RefSeq" id="WP_310247962.1">
    <property type="nucleotide sequence ID" value="NZ_JAVDXX010000001.1"/>
</dbReference>
<evidence type="ECO:0000256" key="5">
    <source>
        <dbReference type="SAM" id="MobiDB-lite"/>
    </source>
</evidence>
<dbReference type="EMBL" id="JAVDXX010000001">
    <property type="protein sequence ID" value="MDR7294323.1"/>
    <property type="molecule type" value="Genomic_DNA"/>
</dbReference>
<dbReference type="CDD" id="cd00165">
    <property type="entry name" value="S4"/>
    <property type="match status" value="1"/>
</dbReference>
<dbReference type="InterPro" id="IPR002942">
    <property type="entry name" value="S4_RNA-bd"/>
</dbReference>
<evidence type="ECO:0000256" key="3">
    <source>
        <dbReference type="ARBA" id="ARBA00023125"/>
    </source>
</evidence>
<comment type="caution">
    <text evidence="7">The sequence shown here is derived from an EMBL/GenBank/DDBJ whole genome shotgun (WGS) entry which is preliminary data.</text>
</comment>
<keyword evidence="3" id="KW-0238">DNA-binding</keyword>
<evidence type="ECO:0000313" key="8">
    <source>
        <dbReference type="Proteomes" id="UP001180715"/>
    </source>
</evidence>
<evidence type="ECO:0000256" key="1">
    <source>
        <dbReference type="ARBA" id="ARBA00008396"/>
    </source>
</evidence>
<evidence type="ECO:0000256" key="4">
    <source>
        <dbReference type="PROSITE-ProRule" id="PRU00182"/>
    </source>
</evidence>
<dbReference type="InterPro" id="IPR025708">
    <property type="entry name" value="HSP15"/>
</dbReference>
<dbReference type="Gene3D" id="3.10.290.10">
    <property type="entry name" value="RNA-binding S4 domain"/>
    <property type="match status" value="1"/>
</dbReference>
<keyword evidence="8" id="KW-1185">Reference proteome</keyword>
<evidence type="ECO:0000259" key="6">
    <source>
        <dbReference type="SMART" id="SM00363"/>
    </source>
</evidence>
<feature type="domain" description="RNA-binding S4" evidence="6">
    <location>
        <begin position="3"/>
        <end position="68"/>
    </location>
</feature>
<reference evidence="7" key="1">
    <citation type="submission" date="2023-07" db="EMBL/GenBank/DDBJ databases">
        <title>Sequencing the genomes of 1000 actinobacteria strains.</title>
        <authorList>
            <person name="Klenk H.-P."/>
        </authorList>
    </citation>
    <scope>NUCLEOTIDE SEQUENCE</scope>
    <source>
        <strain evidence="7">DSM 13068</strain>
    </source>
</reference>
<dbReference type="PROSITE" id="PS50889">
    <property type="entry name" value="S4"/>
    <property type="match status" value="1"/>
</dbReference>
<dbReference type="InterPro" id="IPR036986">
    <property type="entry name" value="S4_RNA-bd_sf"/>
</dbReference>
<dbReference type="SUPFAM" id="SSF55174">
    <property type="entry name" value="Alpha-L RNA-binding motif"/>
    <property type="match status" value="1"/>
</dbReference>
<protein>
    <submittedName>
        <fullName evidence="7">Ribosome-associated heat shock protein Hsp15</fullName>
    </submittedName>
</protein>
<dbReference type="PIRSF" id="PIRSF016821">
    <property type="entry name" value="HSP15"/>
    <property type="match status" value="1"/>
</dbReference>
<dbReference type="Proteomes" id="UP001180715">
    <property type="component" value="Unassembled WGS sequence"/>
</dbReference>
<feature type="region of interest" description="Disordered" evidence="5">
    <location>
        <begin position="84"/>
        <end position="119"/>
    </location>
</feature>
<proteinExistence type="inferred from homology"/>
<name>A0ABU1Z1J7_9MICC</name>
<keyword evidence="2 4" id="KW-0694">RNA-binding</keyword>
<accession>A0ABU1Z1J7</accession>
<comment type="similarity">
    <text evidence="1">Belongs to the HSP15 family.</text>
</comment>